<dbReference type="Proteomes" id="UP000237640">
    <property type="component" value="Unassembled WGS sequence"/>
</dbReference>
<reference evidence="2 3" key="1">
    <citation type="submission" date="2018-03" db="EMBL/GenBank/DDBJ databases">
        <title>Genomic Encyclopedia of Archaeal and Bacterial Type Strains, Phase II (KMG-II): from individual species to whole genera.</title>
        <authorList>
            <person name="Goeker M."/>
        </authorList>
    </citation>
    <scope>NUCLEOTIDE SEQUENCE [LARGE SCALE GENOMIC DNA]</scope>
    <source>
        <strain evidence="2 3">DSM 25027</strain>
    </source>
</reference>
<protein>
    <recommendedName>
        <fullName evidence="4">Lipocalin-like protein</fullName>
    </recommendedName>
</protein>
<comment type="caution">
    <text evidence="2">The sequence shown here is derived from an EMBL/GenBank/DDBJ whole genome shotgun (WGS) entry which is preliminary data.</text>
</comment>
<keyword evidence="3" id="KW-1185">Reference proteome</keyword>
<proteinExistence type="predicted"/>
<evidence type="ECO:0000313" key="3">
    <source>
        <dbReference type="Proteomes" id="UP000237640"/>
    </source>
</evidence>
<feature type="signal peptide" evidence="1">
    <location>
        <begin position="1"/>
        <end position="22"/>
    </location>
</feature>
<dbReference type="OrthoDB" id="1426814at2"/>
<evidence type="ECO:0000256" key="1">
    <source>
        <dbReference type="SAM" id="SignalP"/>
    </source>
</evidence>
<keyword evidence="1" id="KW-0732">Signal</keyword>
<dbReference type="EMBL" id="PVYX01000001">
    <property type="protein sequence ID" value="PRX56260.1"/>
    <property type="molecule type" value="Genomic_DNA"/>
</dbReference>
<dbReference type="PROSITE" id="PS51257">
    <property type="entry name" value="PROKAR_LIPOPROTEIN"/>
    <property type="match status" value="1"/>
</dbReference>
<dbReference type="AlphaFoldDB" id="A0A2T0MFB0"/>
<sequence>MKTSKNLLLPLLVVTLLLSCSDDDGTVAMDNRAETLFGQWEYEAIDSDTAVDINGDGTVNVDLFNTNEIRQCIKDNLTFFSSRGSGEKSAFSINENGLSCGEVPAFQNVEDDTYELINNELIRFDNRNDWLIIKFTQNRLVVEEEDFLDEQAVVITYTLKRS</sequence>
<accession>A0A2T0MFB0</accession>
<name>A0A2T0MFB0_9FLAO</name>
<evidence type="ECO:0008006" key="4">
    <source>
        <dbReference type="Google" id="ProtNLM"/>
    </source>
</evidence>
<dbReference type="RefSeq" id="WP_106143253.1">
    <property type="nucleotide sequence ID" value="NZ_PVYX01000001.1"/>
</dbReference>
<feature type="chain" id="PRO_5015455759" description="Lipocalin-like protein" evidence="1">
    <location>
        <begin position="23"/>
        <end position="162"/>
    </location>
</feature>
<gene>
    <name evidence="2" type="ORF">CLV81_0254</name>
</gene>
<organism evidence="2 3">
    <name type="scientific">Flagellimonas meridianipacifica</name>
    <dbReference type="NCBI Taxonomy" id="1080225"/>
    <lineage>
        <taxon>Bacteria</taxon>
        <taxon>Pseudomonadati</taxon>
        <taxon>Bacteroidota</taxon>
        <taxon>Flavobacteriia</taxon>
        <taxon>Flavobacteriales</taxon>
        <taxon>Flavobacteriaceae</taxon>
        <taxon>Flagellimonas</taxon>
    </lineage>
</organism>
<evidence type="ECO:0000313" key="2">
    <source>
        <dbReference type="EMBL" id="PRX56260.1"/>
    </source>
</evidence>